<reference evidence="2" key="2">
    <citation type="journal article" date="2021" name="PeerJ">
        <title>Extensive microbial diversity within the chicken gut microbiome revealed by metagenomics and culture.</title>
        <authorList>
            <person name="Gilroy R."/>
            <person name="Ravi A."/>
            <person name="Getino M."/>
            <person name="Pursley I."/>
            <person name="Horton D.L."/>
            <person name="Alikhan N.F."/>
            <person name="Baker D."/>
            <person name="Gharbi K."/>
            <person name="Hall N."/>
            <person name="Watson M."/>
            <person name="Adriaenssens E.M."/>
            <person name="Foster-Nyarko E."/>
            <person name="Jarju S."/>
            <person name="Secka A."/>
            <person name="Antonio M."/>
            <person name="Oren A."/>
            <person name="Chaudhuri R.R."/>
            <person name="La Ragione R."/>
            <person name="Hildebrand F."/>
            <person name="Pallen M.J."/>
        </authorList>
    </citation>
    <scope>NUCLEOTIDE SEQUENCE</scope>
    <source>
        <strain evidence="2">USAMLcec12-2067</strain>
    </source>
</reference>
<evidence type="ECO:0000313" key="4">
    <source>
        <dbReference type="Proteomes" id="UP000236488"/>
    </source>
</evidence>
<reference evidence="2" key="3">
    <citation type="submission" date="2021-09" db="EMBL/GenBank/DDBJ databases">
        <authorList>
            <person name="Gilroy R."/>
        </authorList>
    </citation>
    <scope>NUCLEOTIDE SEQUENCE</scope>
    <source>
        <strain evidence="2">USAMLcec12-2067</strain>
    </source>
</reference>
<dbReference type="Gene3D" id="3.90.70.10">
    <property type="entry name" value="Cysteine proteinases"/>
    <property type="match status" value="1"/>
</dbReference>
<feature type="transmembrane region" description="Helical" evidence="1">
    <location>
        <begin position="78"/>
        <end position="100"/>
    </location>
</feature>
<accession>A0A2K2U809</accession>
<evidence type="ECO:0000256" key="1">
    <source>
        <dbReference type="SAM" id="Phobius"/>
    </source>
</evidence>
<evidence type="ECO:0008006" key="5">
    <source>
        <dbReference type="Google" id="ProtNLM"/>
    </source>
</evidence>
<dbReference type="Proteomes" id="UP000236488">
    <property type="component" value="Unassembled WGS sequence"/>
</dbReference>
<name>A0A2K2U809_9ACTN</name>
<gene>
    <name evidence="3" type="ORF">C2L80_00700</name>
    <name evidence="2" type="ORF">K8V16_05435</name>
</gene>
<keyword evidence="1" id="KW-1133">Transmembrane helix</keyword>
<dbReference type="RefSeq" id="WP_103262408.1">
    <property type="nucleotide sequence ID" value="NZ_PPEL01000002.1"/>
</dbReference>
<evidence type="ECO:0000313" key="3">
    <source>
        <dbReference type="EMBL" id="PNV66451.1"/>
    </source>
</evidence>
<keyword evidence="1" id="KW-0472">Membrane</keyword>
<comment type="caution">
    <text evidence="3">The sequence shown here is derived from an EMBL/GenBank/DDBJ whole genome shotgun (WGS) entry which is preliminary data.</text>
</comment>
<evidence type="ECO:0000313" key="2">
    <source>
        <dbReference type="EMBL" id="HJH43221.1"/>
    </source>
</evidence>
<organism evidence="3 4">
    <name type="scientific">Rubneribacter badeniensis</name>
    <dbReference type="NCBI Taxonomy" id="2070688"/>
    <lineage>
        <taxon>Bacteria</taxon>
        <taxon>Bacillati</taxon>
        <taxon>Actinomycetota</taxon>
        <taxon>Coriobacteriia</taxon>
        <taxon>Eggerthellales</taxon>
        <taxon>Eggerthellaceae</taxon>
        <taxon>Rubneribacter</taxon>
    </lineage>
</organism>
<keyword evidence="1" id="KW-0812">Transmembrane</keyword>
<dbReference type="AlphaFoldDB" id="A0A2K2U809"/>
<protein>
    <recommendedName>
        <fullName evidence="5">Peptidase C39-like domain-containing protein</fullName>
    </recommendedName>
</protein>
<dbReference type="EMBL" id="DYZL01000112">
    <property type="protein sequence ID" value="HJH43221.1"/>
    <property type="molecule type" value="Genomic_DNA"/>
</dbReference>
<proteinExistence type="predicted"/>
<dbReference type="EMBL" id="PPEL01000002">
    <property type="protein sequence ID" value="PNV66451.1"/>
    <property type="molecule type" value="Genomic_DNA"/>
</dbReference>
<sequence length="300" mass="31625">MAYRAIPYLVTRSAKREARTDPYATERRSLPNRTHGISYASSPCRSARIRTYTPSEAVRPASASAQSALPEAVDLKRVLAAVLVMLLVFILSAFLGIYAARAASSLLGDEAGAFANPFGADNETRAESLSAPQSTWEEGNVPELYQDDPQWADRPYGSSTIGAAGAAPVCLAMVRVAVTGDVQTDPIDVASFSQRSGYADSPDATALLTGGAAELGLAVSAVDASEMALRREIVAGRPVIAVVGAGVFGPSATYVVLSDIDEGGRLVMNDPLSDERTSRRWTFDEVLGQTTALWSYASAG</sequence>
<reference evidence="3 4" key="1">
    <citation type="journal article" date="2018" name="Int. J. Syst. Evol. Microbiol.">
        <title>Rubneribacter badeniensis gen. nov., sp. nov. and Enteroscipio rubneri gen. nov., sp. nov., new members of the Eggerthellaceae isolated from human faeces.</title>
        <authorList>
            <person name="Danylec N."/>
            <person name="Gobl A."/>
            <person name="Stoll D.A."/>
            <person name="Hetzer B."/>
            <person name="Kulling S.E."/>
            <person name="Huch M."/>
        </authorList>
    </citation>
    <scope>NUCLEOTIDE SEQUENCE [LARGE SCALE GENOMIC DNA]</scope>
    <source>
        <strain evidence="3 4">ResAG-85</strain>
    </source>
</reference>
<dbReference type="Proteomes" id="UP000789325">
    <property type="component" value="Unassembled WGS sequence"/>
</dbReference>
<keyword evidence="4" id="KW-1185">Reference proteome</keyword>